<dbReference type="EMBL" id="CEKZ01000003">
    <property type="protein sequence ID" value="CEQ02891.1"/>
    <property type="molecule type" value="Genomic_DNA"/>
</dbReference>
<accession>A0A0C7QHN6</accession>
<sequence length="215" mass="25447">MNIIKIDKLKDCYPEQIEGTIEWYYCKESKDSCFDLYDAEEIIKSGKNFDGVNCHLIHFPEGTVHSPFEARENLYIESPVWDNGKLFFLSVDFSKKIIEINRYIPDNKKIELIKELPLDIVKDCYNLMLKTSPIMLCREANDGICEIVWPENKKIEIGSTEGLLFRDGEDLYFSKWYEDSDYHEMVIVRDLNTENIKDKFEGYIRRLPNGVYWRP</sequence>
<dbReference type="OrthoDB" id="9780310at2"/>
<reference evidence="1 2" key="1">
    <citation type="submission" date="2015-01" db="EMBL/GenBank/DDBJ databases">
        <authorList>
            <person name="Aslett A.Martin."/>
            <person name="De Silva Nishadi"/>
        </authorList>
    </citation>
    <scope>NUCLEOTIDE SEQUENCE [LARGE SCALE GENOMIC DNA]</scope>
    <source>
        <strain evidence="1 2">R28058</strain>
    </source>
</reference>
<dbReference type="Proteomes" id="UP000049127">
    <property type="component" value="Unassembled WGS sequence"/>
</dbReference>
<dbReference type="RefSeq" id="WP_055341442.1">
    <property type="nucleotide sequence ID" value="NZ_CEKZ01000003.1"/>
</dbReference>
<dbReference type="AlphaFoldDB" id="A0A0C7QHN6"/>
<proteinExistence type="predicted"/>
<name>A0A0C7QHN6_PARSO</name>
<evidence type="ECO:0000313" key="2">
    <source>
        <dbReference type="Proteomes" id="UP000049127"/>
    </source>
</evidence>
<evidence type="ECO:0000313" key="1">
    <source>
        <dbReference type="EMBL" id="CEQ02891.1"/>
    </source>
</evidence>
<organism evidence="1 2">
    <name type="scientific">Paraclostridium sordellii</name>
    <name type="common">Clostridium sordellii</name>
    <dbReference type="NCBI Taxonomy" id="1505"/>
    <lineage>
        <taxon>Bacteria</taxon>
        <taxon>Bacillati</taxon>
        <taxon>Bacillota</taxon>
        <taxon>Clostridia</taxon>
        <taxon>Peptostreptococcales</taxon>
        <taxon>Peptostreptococcaceae</taxon>
        <taxon>Paraclostridium</taxon>
    </lineage>
</organism>
<protein>
    <submittedName>
        <fullName evidence="1">Uncharacterized protein</fullName>
    </submittedName>
</protein>
<gene>
    <name evidence="1" type="ORF">R28058_06241</name>
</gene>